<dbReference type="EMBL" id="CAJNNV010004388">
    <property type="protein sequence ID" value="CAE8590639.1"/>
    <property type="molecule type" value="Genomic_DNA"/>
</dbReference>
<dbReference type="Proteomes" id="UP000654075">
    <property type="component" value="Unassembled WGS sequence"/>
</dbReference>
<sequence>MADGAGPACFGQCRSLSLEEVVDLWPRIRPAATSSRALAKSAGSELEDAKRQRHRMLSVRLYPPEELSNLPAKPSQPSCCRSLTRREESSLVLSLIHEVGGGEKTGGSAADVKLEALLESAGRPAAPGKLLHWLWRRLLGRRDVSAEQLLCQEGANLVAAVLLDGQTGDVVALPTPWHVDLERKSRKACALRRLLYWMHALPPLDARRPQQYVCTDSLKPS</sequence>
<gene>
    <name evidence="1" type="ORF">PGLA1383_LOCUS9355</name>
</gene>
<organism evidence="1 2">
    <name type="scientific">Polarella glacialis</name>
    <name type="common">Dinoflagellate</name>
    <dbReference type="NCBI Taxonomy" id="89957"/>
    <lineage>
        <taxon>Eukaryota</taxon>
        <taxon>Sar</taxon>
        <taxon>Alveolata</taxon>
        <taxon>Dinophyceae</taxon>
        <taxon>Suessiales</taxon>
        <taxon>Suessiaceae</taxon>
        <taxon>Polarella</taxon>
    </lineage>
</organism>
<dbReference type="AlphaFoldDB" id="A0A813DWD7"/>
<keyword evidence="2" id="KW-1185">Reference proteome</keyword>
<comment type="caution">
    <text evidence="1">The sequence shown here is derived from an EMBL/GenBank/DDBJ whole genome shotgun (WGS) entry which is preliminary data.</text>
</comment>
<proteinExistence type="predicted"/>
<evidence type="ECO:0000313" key="2">
    <source>
        <dbReference type="Proteomes" id="UP000654075"/>
    </source>
</evidence>
<name>A0A813DWD7_POLGL</name>
<evidence type="ECO:0000313" key="1">
    <source>
        <dbReference type="EMBL" id="CAE8590639.1"/>
    </source>
</evidence>
<accession>A0A813DWD7</accession>
<reference evidence="1" key="1">
    <citation type="submission" date="2021-02" db="EMBL/GenBank/DDBJ databases">
        <authorList>
            <person name="Dougan E. K."/>
            <person name="Rhodes N."/>
            <person name="Thang M."/>
            <person name="Chan C."/>
        </authorList>
    </citation>
    <scope>NUCLEOTIDE SEQUENCE</scope>
</reference>
<dbReference type="OrthoDB" id="416747at2759"/>
<protein>
    <submittedName>
        <fullName evidence="1">Uncharacterized protein</fullName>
    </submittedName>
</protein>